<organism evidence="3 4">
    <name type="scientific">Vicingus serpentipes</name>
    <dbReference type="NCBI Taxonomy" id="1926625"/>
    <lineage>
        <taxon>Bacteria</taxon>
        <taxon>Pseudomonadati</taxon>
        <taxon>Bacteroidota</taxon>
        <taxon>Flavobacteriia</taxon>
        <taxon>Flavobacteriales</taxon>
        <taxon>Vicingaceae</taxon>
        <taxon>Vicingus</taxon>
    </lineage>
</organism>
<dbReference type="RefSeq" id="WP_147097546.1">
    <property type="nucleotide sequence ID" value="NZ_VOOS01000001.1"/>
</dbReference>
<keyword evidence="1" id="KW-0175">Coiled coil</keyword>
<dbReference type="AlphaFoldDB" id="A0A5C6RX63"/>
<feature type="coiled-coil region" evidence="1">
    <location>
        <begin position="4"/>
        <end position="31"/>
    </location>
</feature>
<keyword evidence="2" id="KW-0812">Transmembrane</keyword>
<gene>
    <name evidence="3" type="ORF">FRY74_00435</name>
</gene>
<sequence length="180" mass="21529">MRDRISYTETNDELKIKIKALLDEKKQQLLLIWIVLFSICGILLFSQIFGDYEKTTLLFFCVYMAFWLFFEFKVIYAYRWRKYGVEEIILNKDQLILIKEIGKRGVTQQFEIDKIKKVEKFDGGENAFFKSMNTSYWNINKYSLSFKIEGNLIPFAIDLNDEESKKISKKIHQFLKNKPN</sequence>
<feature type="transmembrane region" description="Helical" evidence="2">
    <location>
        <begin position="29"/>
        <end position="50"/>
    </location>
</feature>
<proteinExistence type="predicted"/>
<keyword evidence="4" id="KW-1185">Reference proteome</keyword>
<keyword evidence="2" id="KW-1133">Transmembrane helix</keyword>
<evidence type="ECO:0000313" key="4">
    <source>
        <dbReference type="Proteomes" id="UP000321721"/>
    </source>
</evidence>
<accession>A0A5C6RX63</accession>
<dbReference type="Proteomes" id="UP000321721">
    <property type="component" value="Unassembled WGS sequence"/>
</dbReference>
<dbReference type="OrthoDB" id="1466947at2"/>
<reference evidence="3 4" key="1">
    <citation type="submission" date="2019-08" db="EMBL/GenBank/DDBJ databases">
        <title>Genome of Vicingus serpentipes NCIMB 15042.</title>
        <authorList>
            <person name="Bowman J.P."/>
        </authorList>
    </citation>
    <scope>NUCLEOTIDE SEQUENCE [LARGE SCALE GENOMIC DNA]</scope>
    <source>
        <strain evidence="3 4">NCIMB 15042</strain>
    </source>
</reference>
<protein>
    <submittedName>
        <fullName evidence="3">Uncharacterized protein</fullName>
    </submittedName>
</protein>
<comment type="caution">
    <text evidence="3">The sequence shown here is derived from an EMBL/GenBank/DDBJ whole genome shotgun (WGS) entry which is preliminary data.</text>
</comment>
<evidence type="ECO:0000256" key="2">
    <source>
        <dbReference type="SAM" id="Phobius"/>
    </source>
</evidence>
<name>A0A5C6RX63_9FLAO</name>
<evidence type="ECO:0000313" key="3">
    <source>
        <dbReference type="EMBL" id="TXB66684.1"/>
    </source>
</evidence>
<evidence type="ECO:0000256" key="1">
    <source>
        <dbReference type="SAM" id="Coils"/>
    </source>
</evidence>
<keyword evidence="2" id="KW-0472">Membrane</keyword>
<feature type="transmembrane region" description="Helical" evidence="2">
    <location>
        <begin position="56"/>
        <end position="76"/>
    </location>
</feature>
<dbReference type="EMBL" id="VOOS01000001">
    <property type="protein sequence ID" value="TXB66684.1"/>
    <property type="molecule type" value="Genomic_DNA"/>
</dbReference>